<dbReference type="Proteomes" id="UP001172386">
    <property type="component" value="Unassembled WGS sequence"/>
</dbReference>
<dbReference type="EMBL" id="JAPDRQ010000066">
    <property type="protein sequence ID" value="KAJ9657277.1"/>
    <property type="molecule type" value="Genomic_DNA"/>
</dbReference>
<proteinExistence type="predicted"/>
<sequence>MSSQKHTTVGLEQLEAQYDDASLLEKTEPVPESEAKMSVWTALRRWPKVSWYSLALTSTIVLWGFDNVLVGSVSAMPVFQEVYGEKVDDKWIIPSMWLAIWNVSGPIGMMSGALIAGWLGDKIGRRWMLASATLLSATAVVIFVSSDTPANIDGRRGLFFMGKVISGLGIGAITTTAQTYMSETIPTQLRGSILPAFPIFQLVGQITGSVIIQVMMDVPGRNSYRITFATMWAFSIMPLVSSLIIPESPAWLLRRGKTEQAAKAHQKLEANKKFPGAHLVSFARLQSTIARDGGQSGNPESKVGYLACFKGTNLRRTGIVAFANVIPELFGLSLLGSANYYLQCVGVNHSTSNLFMIIGIGIGLVANISSFWILSKFGRRRLILVTLVPAVVLWASMGVVGTIQKQGNFVYWYTPVTMMIVIFVVGLGAWPASYVVASETSTLRLRAKTSGIGWFVSGAVSCGFGWGLPYVYNPDAANLRAQTGYIAAAFAALALVISFFFVPEMKDKTPLEIDKMFEMRLSARQFRHWNSGNTMKMKRSGTEYEKISSGVDEA</sequence>
<keyword evidence="2" id="KW-1185">Reference proteome</keyword>
<evidence type="ECO:0000313" key="2">
    <source>
        <dbReference type="Proteomes" id="UP001172386"/>
    </source>
</evidence>
<gene>
    <name evidence="1" type="ORF">H2198_004400</name>
</gene>
<name>A0ACC3A9E9_9EURO</name>
<reference evidence="1" key="1">
    <citation type="submission" date="2022-10" db="EMBL/GenBank/DDBJ databases">
        <title>Culturing micro-colonial fungi from biological soil crusts in the Mojave desert and describing Neophaeococcomyces mojavensis, and introducing the new genera and species Taxawa tesnikishii.</title>
        <authorList>
            <person name="Kurbessoian T."/>
            <person name="Stajich J.E."/>
        </authorList>
    </citation>
    <scope>NUCLEOTIDE SEQUENCE</scope>
    <source>
        <strain evidence="1">JES_112</strain>
    </source>
</reference>
<comment type="caution">
    <text evidence="1">The sequence shown here is derived from an EMBL/GenBank/DDBJ whole genome shotgun (WGS) entry which is preliminary data.</text>
</comment>
<accession>A0ACC3A9E9</accession>
<protein>
    <submittedName>
        <fullName evidence="1">Uncharacterized protein</fullName>
    </submittedName>
</protein>
<evidence type="ECO:0000313" key="1">
    <source>
        <dbReference type="EMBL" id="KAJ9657277.1"/>
    </source>
</evidence>
<organism evidence="1 2">
    <name type="scientific">Neophaeococcomyces mojaviensis</name>
    <dbReference type="NCBI Taxonomy" id="3383035"/>
    <lineage>
        <taxon>Eukaryota</taxon>
        <taxon>Fungi</taxon>
        <taxon>Dikarya</taxon>
        <taxon>Ascomycota</taxon>
        <taxon>Pezizomycotina</taxon>
        <taxon>Eurotiomycetes</taxon>
        <taxon>Chaetothyriomycetidae</taxon>
        <taxon>Chaetothyriales</taxon>
        <taxon>Chaetothyriales incertae sedis</taxon>
        <taxon>Neophaeococcomyces</taxon>
    </lineage>
</organism>